<evidence type="ECO:0000256" key="3">
    <source>
        <dbReference type="ARBA" id="ARBA00022475"/>
    </source>
</evidence>
<dbReference type="PROSITE" id="PS50928">
    <property type="entry name" value="ABC_TM1"/>
    <property type="match status" value="1"/>
</dbReference>
<comment type="caution">
    <text evidence="9">The sequence shown here is derived from an EMBL/GenBank/DDBJ whole genome shotgun (WGS) entry which is preliminary data.</text>
</comment>
<evidence type="ECO:0000256" key="4">
    <source>
        <dbReference type="ARBA" id="ARBA00022692"/>
    </source>
</evidence>
<keyword evidence="6 7" id="KW-0472">Membrane</keyword>
<gene>
    <name evidence="9" type="ORF">FHG71_17510</name>
</gene>
<feature type="transmembrane region" description="Helical" evidence="7">
    <location>
        <begin position="308"/>
        <end position="332"/>
    </location>
</feature>
<dbReference type="Pfam" id="PF00528">
    <property type="entry name" value="BPD_transp_1"/>
    <property type="match status" value="1"/>
</dbReference>
<comment type="similarity">
    <text evidence="7">Belongs to the binding-protein-dependent transport system permease family.</text>
</comment>
<comment type="subcellular location">
    <subcellularLocation>
        <location evidence="1 7">Cell membrane</location>
        <topology evidence="1 7">Multi-pass membrane protein</topology>
    </subcellularLocation>
</comment>
<feature type="transmembrane region" description="Helical" evidence="7">
    <location>
        <begin position="109"/>
        <end position="132"/>
    </location>
</feature>
<organism evidence="9 10">
    <name type="scientific">Rubellimicrobium roseum</name>
    <dbReference type="NCBI Taxonomy" id="687525"/>
    <lineage>
        <taxon>Bacteria</taxon>
        <taxon>Pseudomonadati</taxon>
        <taxon>Pseudomonadota</taxon>
        <taxon>Alphaproteobacteria</taxon>
        <taxon>Rhodobacterales</taxon>
        <taxon>Roseobacteraceae</taxon>
        <taxon>Rubellimicrobium</taxon>
    </lineage>
</organism>
<evidence type="ECO:0000256" key="7">
    <source>
        <dbReference type="RuleBase" id="RU363032"/>
    </source>
</evidence>
<keyword evidence="3" id="KW-1003">Cell membrane</keyword>
<dbReference type="OrthoDB" id="9807402at2"/>
<dbReference type="PANTHER" id="PTHR30465">
    <property type="entry name" value="INNER MEMBRANE ABC TRANSPORTER"/>
    <property type="match status" value="1"/>
</dbReference>
<evidence type="ECO:0000313" key="10">
    <source>
        <dbReference type="Proteomes" id="UP000305709"/>
    </source>
</evidence>
<evidence type="ECO:0000313" key="9">
    <source>
        <dbReference type="EMBL" id="TNC65530.1"/>
    </source>
</evidence>
<proteinExistence type="inferred from homology"/>
<dbReference type="Pfam" id="PF19300">
    <property type="entry name" value="BPD_transp_1_N"/>
    <property type="match status" value="1"/>
</dbReference>
<keyword evidence="4 7" id="KW-0812">Transmembrane</keyword>
<dbReference type="RefSeq" id="WP_139082994.1">
    <property type="nucleotide sequence ID" value="NZ_VDFV01000037.1"/>
</dbReference>
<dbReference type="SUPFAM" id="SSF161098">
    <property type="entry name" value="MetI-like"/>
    <property type="match status" value="1"/>
</dbReference>
<accession>A0A5C4NAM1</accession>
<reference evidence="9 10" key="1">
    <citation type="submission" date="2019-06" db="EMBL/GenBank/DDBJ databases">
        <authorList>
            <person name="Jiang L."/>
        </authorList>
    </citation>
    <scope>NUCLEOTIDE SEQUENCE [LARGE SCALE GENOMIC DNA]</scope>
    <source>
        <strain evidence="9 10">YIM 48858</strain>
    </source>
</reference>
<feature type="transmembrane region" description="Helical" evidence="7">
    <location>
        <begin position="202"/>
        <end position="220"/>
    </location>
</feature>
<feature type="transmembrane region" description="Helical" evidence="7">
    <location>
        <begin position="282"/>
        <end position="302"/>
    </location>
</feature>
<feature type="transmembrane region" description="Helical" evidence="7">
    <location>
        <begin position="144"/>
        <end position="166"/>
    </location>
</feature>
<feature type="transmembrane region" description="Helical" evidence="7">
    <location>
        <begin position="7"/>
        <end position="27"/>
    </location>
</feature>
<dbReference type="InterPro" id="IPR000515">
    <property type="entry name" value="MetI-like"/>
</dbReference>
<dbReference type="Proteomes" id="UP000305709">
    <property type="component" value="Unassembled WGS sequence"/>
</dbReference>
<dbReference type="AlphaFoldDB" id="A0A5C4NAM1"/>
<protein>
    <submittedName>
        <fullName evidence="9">ABC transporter permease</fullName>
    </submittedName>
</protein>
<sequence length="342" mass="37434">MLRFLSFRLLQAIPVLFVMSVITFAIIQAPPGDFGDFIKSNMISQGGASVAAAEAAAEEYRERHGLNDPLALQYVRWITGIVTRGDFGFSYFYNKPVADVVAERLPRTIMLALVCHFLASLLGIGFGILAATRQYSWVDTALSFLAFLGMTIPRFLLALIILYVLAFRLNVQELGSFYSSRYGGQPYWLGPFDFNWAKLWNLIQHVWPVVFIATLGGLAYNMRVMRANLLDTLNAQYVETARAKGLSEGRVIMRHAVPNALHPLVAYQGVVLPYMLTGEIEVAIVFSLATVGPAIVGSMGIGDVYVTATLLLVLGATLIIGNIIADLALALLDPRIRVGATA</sequence>
<dbReference type="EMBL" id="VDFV01000037">
    <property type="protein sequence ID" value="TNC65530.1"/>
    <property type="molecule type" value="Genomic_DNA"/>
</dbReference>
<keyword evidence="10" id="KW-1185">Reference proteome</keyword>
<dbReference type="PANTHER" id="PTHR30465:SF43">
    <property type="entry name" value="OLIGOPEPTIDE ABC TRANSPORTER, PERMEASE PROTEIN"/>
    <property type="match status" value="1"/>
</dbReference>
<dbReference type="CDD" id="cd06261">
    <property type="entry name" value="TM_PBP2"/>
    <property type="match status" value="1"/>
</dbReference>
<dbReference type="GO" id="GO:0055085">
    <property type="term" value="P:transmembrane transport"/>
    <property type="evidence" value="ECO:0007669"/>
    <property type="project" value="InterPro"/>
</dbReference>
<evidence type="ECO:0000256" key="2">
    <source>
        <dbReference type="ARBA" id="ARBA00022448"/>
    </source>
</evidence>
<dbReference type="InterPro" id="IPR035906">
    <property type="entry name" value="MetI-like_sf"/>
</dbReference>
<evidence type="ECO:0000256" key="6">
    <source>
        <dbReference type="ARBA" id="ARBA00023136"/>
    </source>
</evidence>
<name>A0A5C4NAM1_9RHOB</name>
<feature type="domain" description="ABC transmembrane type-1" evidence="8">
    <location>
        <begin position="105"/>
        <end position="324"/>
    </location>
</feature>
<dbReference type="Gene3D" id="1.10.3720.10">
    <property type="entry name" value="MetI-like"/>
    <property type="match status" value="1"/>
</dbReference>
<evidence type="ECO:0000259" key="8">
    <source>
        <dbReference type="PROSITE" id="PS50928"/>
    </source>
</evidence>
<dbReference type="InterPro" id="IPR045621">
    <property type="entry name" value="BPD_transp_1_N"/>
</dbReference>
<dbReference type="GO" id="GO:0005886">
    <property type="term" value="C:plasma membrane"/>
    <property type="evidence" value="ECO:0007669"/>
    <property type="project" value="UniProtKB-SubCell"/>
</dbReference>
<evidence type="ECO:0000256" key="1">
    <source>
        <dbReference type="ARBA" id="ARBA00004651"/>
    </source>
</evidence>
<evidence type="ECO:0000256" key="5">
    <source>
        <dbReference type="ARBA" id="ARBA00022989"/>
    </source>
</evidence>
<keyword evidence="5 7" id="KW-1133">Transmembrane helix</keyword>
<keyword evidence="2 7" id="KW-0813">Transport</keyword>